<dbReference type="PANTHER" id="PTHR38590:SF1">
    <property type="entry name" value="BLL0828 PROTEIN"/>
    <property type="match status" value="1"/>
</dbReference>
<dbReference type="SUPFAM" id="SSF52980">
    <property type="entry name" value="Restriction endonuclease-like"/>
    <property type="match status" value="1"/>
</dbReference>
<dbReference type="CDD" id="cd01038">
    <property type="entry name" value="Endonuclease_DUF559"/>
    <property type="match status" value="1"/>
</dbReference>
<keyword evidence="2" id="KW-0540">Nuclease</keyword>
<accession>A0A502CGJ9</accession>
<gene>
    <name evidence="2" type="ORF">EAH84_11455</name>
</gene>
<dbReference type="InterPro" id="IPR011335">
    <property type="entry name" value="Restrct_endonuc-II-like"/>
</dbReference>
<evidence type="ECO:0000259" key="1">
    <source>
        <dbReference type="Pfam" id="PF04480"/>
    </source>
</evidence>
<dbReference type="GO" id="GO:0004519">
    <property type="term" value="F:endonuclease activity"/>
    <property type="evidence" value="ECO:0007669"/>
    <property type="project" value="UniProtKB-KW"/>
</dbReference>
<dbReference type="Gene3D" id="3.40.960.10">
    <property type="entry name" value="VSR Endonuclease"/>
    <property type="match status" value="1"/>
</dbReference>
<protein>
    <submittedName>
        <fullName evidence="2">Endonuclease domain-containing protein</fullName>
    </submittedName>
</protein>
<proteinExistence type="predicted"/>
<dbReference type="RefSeq" id="WP_140872084.1">
    <property type="nucleotide sequence ID" value="NZ_RCZK01000009.1"/>
</dbReference>
<keyword evidence="2" id="KW-0378">Hydrolase</keyword>
<dbReference type="Proteomes" id="UP000318413">
    <property type="component" value="Unassembled WGS sequence"/>
</dbReference>
<dbReference type="Pfam" id="PF04480">
    <property type="entry name" value="DUF559"/>
    <property type="match status" value="1"/>
</dbReference>
<reference evidence="2 3" key="1">
    <citation type="journal article" date="2019" name="Environ. Microbiol.">
        <title>Species interactions and distinct microbial communities in high Arctic permafrost affected cryosols are associated with the CH4 and CO2 gas fluxes.</title>
        <authorList>
            <person name="Altshuler I."/>
            <person name="Hamel J."/>
            <person name="Turney S."/>
            <person name="Magnuson E."/>
            <person name="Levesque R."/>
            <person name="Greer C."/>
            <person name="Whyte L.G."/>
        </authorList>
    </citation>
    <scope>NUCLEOTIDE SEQUENCE [LARGE SCALE GENOMIC DNA]</scope>
    <source>
        <strain evidence="2 3">S5.1</strain>
    </source>
</reference>
<dbReference type="InterPro" id="IPR047216">
    <property type="entry name" value="Endonuclease_DUF559_bact"/>
</dbReference>
<dbReference type="EMBL" id="RCZK01000009">
    <property type="protein sequence ID" value="TPG10896.1"/>
    <property type="molecule type" value="Genomic_DNA"/>
</dbReference>
<dbReference type="OrthoDB" id="9798754at2"/>
<evidence type="ECO:0000313" key="3">
    <source>
        <dbReference type="Proteomes" id="UP000318413"/>
    </source>
</evidence>
<organism evidence="2 3">
    <name type="scientific">Sphingomonas oligophenolica</name>
    <dbReference type="NCBI Taxonomy" id="301154"/>
    <lineage>
        <taxon>Bacteria</taxon>
        <taxon>Pseudomonadati</taxon>
        <taxon>Pseudomonadota</taxon>
        <taxon>Alphaproteobacteria</taxon>
        <taxon>Sphingomonadales</taxon>
        <taxon>Sphingomonadaceae</taxon>
        <taxon>Sphingomonas</taxon>
    </lineage>
</organism>
<sequence length="118" mass="13669">MYPVRRQISRHAARLMRERTDVEQIIWLAVRNRRLGGFKFRRQHTIGQHYVVDFACIEAMLVVELDGGQHNPTIDAPRTAFLEAKGYRVLRLWNNDGIDNREGVLETILSALLARTAK</sequence>
<dbReference type="AlphaFoldDB" id="A0A502CGJ9"/>
<comment type="caution">
    <text evidence="2">The sequence shown here is derived from an EMBL/GenBank/DDBJ whole genome shotgun (WGS) entry which is preliminary data.</text>
</comment>
<name>A0A502CGJ9_9SPHN</name>
<keyword evidence="2" id="KW-0255">Endonuclease</keyword>
<evidence type="ECO:0000313" key="2">
    <source>
        <dbReference type="EMBL" id="TPG10896.1"/>
    </source>
</evidence>
<feature type="domain" description="DUF559" evidence="1">
    <location>
        <begin position="9"/>
        <end position="112"/>
    </location>
</feature>
<dbReference type="InterPro" id="IPR007569">
    <property type="entry name" value="DUF559"/>
</dbReference>
<keyword evidence="3" id="KW-1185">Reference proteome</keyword>
<dbReference type="PANTHER" id="PTHR38590">
    <property type="entry name" value="BLL0828 PROTEIN"/>
    <property type="match status" value="1"/>
</dbReference>